<dbReference type="EMBL" id="REGN01001655">
    <property type="protein sequence ID" value="RNA33325.1"/>
    <property type="molecule type" value="Genomic_DNA"/>
</dbReference>
<name>A0A3M7SCE3_BRAPC</name>
<accession>A0A3M7SCE3</accession>
<evidence type="ECO:0000313" key="1">
    <source>
        <dbReference type="EMBL" id="RNA33325.1"/>
    </source>
</evidence>
<dbReference type="Proteomes" id="UP000276133">
    <property type="component" value="Unassembled WGS sequence"/>
</dbReference>
<gene>
    <name evidence="1" type="ORF">BpHYR1_042770</name>
</gene>
<sequence length="62" mass="7390">MINFCQIKIDGCILLGIPYYINTIATDRILEITTESLFYLSNKELYRKTNYRFPFREAVTNF</sequence>
<evidence type="ECO:0000313" key="2">
    <source>
        <dbReference type="Proteomes" id="UP000276133"/>
    </source>
</evidence>
<proteinExistence type="predicted"/>
<protein>
    <submittedName>
        <fullName evidence="1">Uncharacterized protein</fullName>
    </submittedName>
</protein>
<reference evidence="1 2" key="1">
    <citation type="journal article" date="2018" name="Sci. Rep.">
        <title>Genomic signatures of local adaptation to the degree of environmental predictability in rotifers.</title>
        <authorList>
            <person name="Franch-Gras L."/>
            <person name="Hahn C."/>
            <person name="Garcia-Roger E.M."/>
            <person name="Carmona M.J."/>
            <person name="Serra M."/>
            <person name="Gomez A."/>
        </authorList>
    </citation>
    <scope>NUCLEOTIDE SEQUENCE [LARGE SCALE GENOMIC DNA]</scope>
    <source>
        <strain evidence="1">HYR1</strain>
    </source>
</reference>
<organism evidence="1 2">
    <name type="scientific">Brachionus plicatilis</name>
    <name type="common">Marine rotifer</name>
    <name type="synonym">Brachionus muelleri</name>
    <dbReference type="NCBI Taxonomy" id="10195"/>
    <lineage>
        <taxon>Eukaryota</taxon>
        <taxon>Metazoa</taxon>
        <taxon>Spiralia</taxon>
        <taxon>Gnathifera</taxon>
        <taxon>Rotifera</taxon>
        <taxon>Eurotatoria</taxon>
        <taxon>Monogononta</taxon>
        <taxon>Pseudotrocha</taxon>
        <taxon>Ploima</taxon>
        <taxon>Brachionidae</taxon>
        <taxon>Brachionus</taxon>
    </lineage>
</organism>
<comment type="caution">
    <text evidence="1">The sequence shown here is derived from an EMBL/GenBank/DDBJ whole genome shotgun (WGS) entry which is preliminary data.</text>
</comment>
<dbReference type="AlphaFoldDB" id="A0A3M7SCE3"/>
<keyword evidence="2" id="KW-1185">Reference proteome</keyword>